<accession>A0ABD4YZP0</accession>
<dbReference type="Proteomes" id="UP001158644">
    <property type="component" value="Unassembled WGS sequence"/>
</dbReference>
<keyword evidence="1" id="KW-0175">Coiled coil</keyword>
<name>A0ABD4YZP0_9BURK</name>
<protein>
    <submittedName>
        <fullName evidence="3">P-type conjugative transfer protein TrbJ</fullName>
    </submittedName>
</protein>
<dbReference type="EMBL" id="JAOBZK010000040">
    <property type="protein sequence ID" value="MDH1180875.1"/>
    <property type="molecule type" value="Genomic_DNA"/>
</dbReference>
<feature type="chain" id="PRO_5044783197" evidence="2">
    <location>
        <begin position="22"/>
        <end position="241"/>
    </location>
</feature>
<reference evidence="3 4" key="1">
    <citation type="submission" date="2022-09" db="EMBL/GenBank/DDBJ databases">
        <title>Intensive care unit water sources are persistently colonized with multi-drug resistant bacteria and are the site of extensive horizontal gene transfer of antibiotic resistance genes.</title>
        <authorList>
            <person name="Diorio-Toth L."/>
        </authorList>
    </citation>
    <scope>NUCLEOTIDE SEQUENCE [LARGE SCALE GENOMIC DNA]</scope>
    <source>
        <strain evidence="3 4">GD03967</strain>
    </source>
</reference>
<sequence length="241" mass="26845">MKLPAFAILAVALAATPAAHAWRTVFDPSNYTQNVMTAARTLEQINNQIQQLQNEAQMLINQGRNLATLNFDSINRLRTTLATTTRLVDEARGLTFDVSRMDADFSRLYPEQYGAAVTQDQMVQDARERWTQSLESLRTTMRVQSQAVQNLRDDEGVLTDIVAQSQSAVGALQAQQATNQLLALQAKQAIQQQQLQIAQDRAIALDQAQAAADEAQAREVRRRFMGSGQSQYTPQSVTFYP</sequence>
<evidence type="ECO:0000313" key="4">
    <source>
        <dbReference type="Proteomes" id="UP001158644"/>
    </source>
</evidence>
<evidence type="ECO:0000313" key="3">
    <source>
        <dbReference type="EMBL" id="MDH1180875.1"/>
    </source>
</evidence>
<feature type="coiled-coil region" evidence="1">
    <location>
        <begin position="134"/>
        <end position="194"/>
    </location>
</feature>
<dbReference type="RefSeq" id="WP_279991832.1">
    <property type="nucleotide sequence ID" value="NZ_JAOBZK010000040.1"/>
</dbReference>
<dbReference type="NCBIfam" id="TIGR02780">
    <property type="entry name" value="TrbJ_Ti"/>
    <property type="match status" value="1"/>
</dbReference>
<dbReference type="AlphaFoldDB" id="A0ABD4YZP0"/>
<evidence type="ECO:0000256" key="2">
    <source>
        <dbReference type="SAM" id="SignalP"/>
    </source>
</evidence>
<dbReference type="InterPro" id="IPR014147">
    <property type="entry name" value="T4SS_TrbJ"/>
</dbReference>
<keyword evidence="2" id="KW-0732">Signal</keyword>
<feature type="signal peptide" evidence="2">
    <location>
        <begin position="1"/>
        <end position="21"/>
    </location>
</feature>
<comment type="caution">
    <text evidence="3">The sequence shown here is derived from an EMBL/GenBank/DDBJ whole genome shotgun (WGS) entry which is preliminary data.</text>
</comment>
<proteinExistence type="predicted"/>
<feature type="coiled-coil region" evidence="1">
    <location>
        <begin position="35"/>
        <end position="62"/>
    </location>
</feature>
<dbReference type="NCBIfam" id="NF010448">
    <property type="entry name" value="PRK13874.1"/>
    <property type="match status" value="1"/>
</dbReference>
<organism evidence="3 4">
    <name type="scientific">Achromobacter mucicolens</name>
    <dbReference type="NCBI Taxonomy" id="1389922"/>
    <lineage>
        <taxon>Bacteria</taxon>
        <taxon>Pseudomonadati</taxon>
        <taxon>Pseudomonadota</taxon>
        <taxon>Betaproteobacteria</taxon>
        <taxon>Burkholderiales</taxon>
        <taxon>Alcaligenaceae</taxon>
        <taxon>Achromobacter</taxon>
    </lineage>
</organism>
<evidence type="ECO:0000256" key="1">
    <source>
        <dbReference type="SAM" id="Coils"/>
    </source>
</evidence>
<gene>
    <name evidence="3" type="primary">trbJ</name>
    <name evidence="3" type="ORF">N5C72_22570</name>
</gene>